<reference evidence="4 5" key="1">
    <citation type="journal article" date="2024" name="Commun. Biol.">
        <title>Comparative genomic analysis of thermophilic fungi reveals convergent evolutionary adaptations and gene losses.</title>
        <authorList>
            <person name="Steindorff A.S."/>
            <person name="Aguilar-Pontes M.V."/>
            <person name="Robinson A.J."/>
            <person name="Andreopoulos B."/>
            <person name="LaButti K."/>
            <person name="Kuo A."/>
            <person name="Mondo S."/>
            <person name="Riley R."/>
            <person name="Otillar R."/>
            <person name="Haridas S."/>
            <person name="Lipzen A."/>
            <person name="Grimwood J."/>
            <person name="Schmutz J."/>
            <person name="Clum A."/>
            <person name="Reid I.D."/>
            <person name="Moisan M.C."/>
            <person name="Butler G."/>
            <person name="Nguyen T.T.M."/>
            <person name="Dewar K."/>
            <person name="Conant G."/>
            <person name="Drula E."/>
            <person name="Henrissat B."/>
            <person name="Hansel C."/>
            <person name="Singer S."/>
            <person name="Hutchinson M.I."/>
            <person name="de Vries R.P."/>
            <person name="Natvig D.O."/>
            <person name="Powell A.J."/>
            <person name="Tsang A."/>
            <person name="Grigoriev I.V."/>
        </authorList>
    </citation>
    <scope>NUCLEOTIDE SEQUENCE [LARGE SCALE GENOMIC DNA]</scope>
    <source>
        <strain evidence="4 5">ATCC 24622</strain>
    </source>
</reference>
<evidence type="ECO:0000256" key="1">
    <source>
        <dbReference type="ARBA" id="ARBA00022737"/>
    </source>
</evidence>
<dbReference type="Pfam" id="PF24883">
    <property type="entry name" value="NPHP3_N"/>
    <property type="match status" value="1"/>
</dbReference>
<dbReference type="SUPFAM" id="SSF52540">
    <property type="entry name" value="P-loop containing nucleoside triphosphate hydrolases"/>
    <property type="match status" value="1"/>
</dbReference>
<organism evidence="4 5">
    <name type="scientific">Phialemonium thermophilum</name>
    <dbReference type="NCBI Taxonomy" id="223376"/>
    <lineage>
        <taxon>Eukaryota</taxon>
        <taxon>Fungi</taxon>
        <taxon>Dikarya</taxon>
        <taxon>Ascomycota</taxon>
        <taxon>Pezizomycotina</taxon>
        <taxon>Sordariomycetes</taxon>
        <taxon>Sordariomycetidae</taxon>
        <taxon>Cephalothecales</taxon>
        <taxon>Cephalothecaceae</taxon>
        <taxon>Phialemonium</taxon>
    </lineage>
</organism>
<evidence type="ECO:0000259" key="3">
    <source>
        <dbReference type="PROSITE" id="PS50837"/>
    </source>
</evidence>
<keyword evidence="5" id="KW-1185">Reference proteome</keyword>
<protein>
    <recommendedName>
        <fullName evidence="3">NACHT domain-containing protein</fullName>
    </recommendedName>
</protein>
<dbReference type="Gene3D" id="1.25.40.20">
    <property type="entry name" value="Ankyrin repeat-containing domain"/>
    <property type="match status" value="1"/>
</dbReference>
<dbReference type="EMBL" id="JAZHXJ010000800">
    <property type="protein sequence ID" value="KAL1851077.1"/>
    <property type="molecule type" value="Genomic_DNA"/>
</dbReference>
<evidence type="ECO:0000256" key="2">
    <source>
        <dbReference type="PROSITE-ProRule" id="PRU00023"/>
    </source>
</evidence>
<dbReference type="PANTHER" id="PTHR10039">
    <property type="entry name" value="AMELOGENIN"/>
    <property type="match status" value="1"/>
</dbReference>
<accession>A0ABR3W1U9</accession>
<evidence type="ECO:0000313" key="4">
    <source>
        <dbReference type="EMBL" id="KAL1851077.1"/>
    </source>
</evidence>
<comment type="caution">
    <text evidence="4">The sequence shown here is derived from an EMBL/GenBank/DDBJ whole genome shotgun (WGS) entry which is preliminary data.</text>
</comment>
<dbReference type="SUPFAM" id="SSF48403">
    <property type="entry name" value="Ankyrin repeat"/>
    <property type="match status" value="1"/>
</dbReference>
<proteinExistence type="predicted"/>
<dbReference type="InterPro" id="IPR007111">
    <property type="entry name" value="NACHT_NTPase"/>
</dbReference>
<feature type="repeat" description="ANK" evidence="2">
    <location>
        <begin position="941"/>
        <end position="965"/>
    </location>
</feature>
<name>A0ABR3W1U9_9PEZI</name>
<dbReference type="InterPro" id="IPR036770">
    <property type="entry name" value="Ankyrin_rpt-contain_sf"/>
</dbReference>
<dbReference type="SMART" id="SM00248">
    <property type="entry name" value="ANK"/>
    <property type="match status" value="5"/>
</dbReference>
<dbReference type="Proteomes" id="UP001586593">
    <property type="component" value="Unassembled WGS sequence"/>
</dbReference>
<sequence>MGRTFRVQGVPHEWDEDRLQLFLADKYGSSAPSVQSLARDVGGPCQTATVSFRHVPPPLQGGFDEAFLDRCSDKPNRWSSVELEDAFLGLTSLYTPPPQHHKVDIVAIHGLGGHAFGSFKQRGGEYMWLRDALPRRITQGVDDEPMARIMLYGYDSRLHQSDSFQNLEDLGTSLHTNLRRLAVADAFRPIVFVAHSLGGLVLKQTLLSLSRSKLGKDQDLVRAVRGIAFFGVPHDGMEIGSLIAMVGDQPNRLLVESINSSNPLGLTTQQRDFPEALGGEGDAEIVYFYETRKSPTARQNGSGDWEMTGPATVLVTKPSATHGRPWETGPEHICAINRTHSEMVKFGPHDQEYEKVVERIQGLVRHALSSARSQDPPKLSQNERDCLQSLSFPQIYDRANGIDSATEGTGTWVFESREFQDWCSSGRRLLWIKGKPGSGKSTLLKFIYKEIKATLPKRDLVLSFFFHARGNDLQRSPLGFFRSLLHQVLGEVPSALPSLVNEFQRRCQANGRPNKEWRWQEEELWEFFQSSIPKLLETRPVWLFVDALDESGKDNAEKLIRRFGSLLSSAQPHAGPVHAFRLCFSCRPYPVQNWDGGLEIRPEDHNGQDIRTFVESRLVSSPVQRSKIPHLVKQITRRASGLFLWARLVVEKAIDRDRDRPTLREVTNIIYATPDGLDDLYGELVGGMGPASLRLLQWIYLAKQPLTLDELRWATAIPFDCPHRSLRECEDAGDVPDSEQMKIRVHSLSRGLAEISVSDKPVVQFIHQSVKDFFMRKGSSFLFPIARSLKLAVGMVHLQLSRICLRYLLMKEVKEALNSIALPDSTEISNGVRESLYSRFGLLHYAYHHWETHASESDKRGVPGDELLKLLSWLADTRGYAKSWAYLSQKQYQFQETEEETSQVRWSVMHIAAKNGIYGALEAMLRNNSPLARDLNARNMKGRTPLSLAAVEGHEEILRLLLDAGQVDVNACDDDGDTPLVKVALRGSNTVKLLLDAGADIHSRDVLGNTPLILAASGWKENVVKQLLEAGANPHSRNAKGTTALIMAARNGIENIVKLLLDAGASLHSRDMWGNTALLYFVFYSATRSRRQDPSSR</sequence>
<dbReference type="InterPro" id="IPR027417">
    <property type="entry name" value="P-loop_NTPase"/>
</dbReference>
<dbReference type="Gene3D" id="3.40.50.1820">
    <property type="entry name" value="alpha/beta hydrolase"/>
    <property type="match status" value="1"/>
</dbReference>
<feature type="repeat" description="ANK" evidence="2">
    <location>
        <begin position="1040"/>
        <end position="1072"/>
    </location>
</feature>
<keyword evidence="1" id="KW-0677">Repeat</keyword>
<dbReference type="PROSITE" id="PS50088">
    <property type="entry name" value="ANK_REPEAT"/>
    <property type="match status" value="3"/>
</dbReference>
<keyword evidence="2" id="KW-0040">ANK repeat</keyword>
<dbReference type="PROSITE" id="PS50837">
    <property type="entry name" value="NACHT"/>
    <property type="match status" value="1"/>
</dbReference>
<dbReference type="InterPro" id="IPR002110">
    <property type="entry name" value="Ankyrin_rpt"/>
</dbReference>
<dbReference type="Pfam" id="PF12796">
    <property type="entry name" value="Ank_2"/>
    <property type="match status" value="2"/>
</dbReference>
<feature type="repeat" description="ANK" evidence="2">
    <location>
        <begin position="1007"/>
        <end position="1039"/>
    </location>
</feature>
<dbReference type="PRINTS" id="PR01415">
    <property type="entry name" value="ANKYRIN"/>
</dbReference>
<dbReference type="SUPFAM" id="SSF53474">
    <property type="entry name" value="alpha/beta-Hydrolases"/>
    <property type="match status" value="1"/>
</dbReference>
<dbReference type="PANTHER" id="PTHR10039:SF5">
    <property type="entry name" value="NACHT DOMAIN-CONTAINING PROTEIN"/>
    <property type="match status" value="1"/>
</dbReference>
<evidence type="ECO:0000313" key="5">
    <source>
        <dbReference type="Proteomes" id="UP001586593"/>
    </source>
</evidence>
<dbReference type="PROSITE" id="PS50297">
    <property type="entry name" value="ANK_REP_REGION"/>
    <property type="match status" value="3"/>
</dbReference>
<dbReference type="InterPro" id="IPR056884">
    <property type="entry name" value="NPHP3-like_N"/>
</dbReference>
<gene>
    <name evidence="4" type="ORF">VTK73DRAFT_9546</name>
</gene>
<dbReference type="Gene3D" id="3.40.50.300">
    <property type="entry name" value="P-loop containing nucleotide triphosphate hydrolases"/>
    <property type="match status" value="1"/>
</dbReference>
<feature type="domain" description="NACHT" evidence="3">
    <location>
        <begin position="428"/>
        <end position="550"/>
    </location>
</feature>
<dbReference type="InterPro" id="IPR029058">
    <property type="entry name" value="AB_hydrolase_fold"/>
</dbReference>